<protein>
    <submittedName>
        <fullName evidence="3">Nuclease</fullName>
    </submittedName>
</protein>
<dbReference type="EMBL" id="EF079892">
    <property type="protein sequence ID" value="ABK63794.1"/>
    <property type="molecule type" value="Genomic_DNA"/>
</dbReference>
<feature type="region of interest" description="Disordered" evidence="1">
    <location>
        <begin position="241"/>
        <end position="270"/>
    </location>
</feature>
<evidence type="ECO:0000256" key="1">
    <source>
        <dbReference type="SAM" id="MobiDB-lite"/>
    </source>
</evidence>
<organism evidence="3">
    <name type="scientific">Geobacillus phage GBSV1</name>
    <dbReference type="NCBI Taxonomy" id="365048"/>
    <lineage>
        <taxon>Viruses</taxon>
        <taxon>Duplodnaviria</taxon>
        <taxon>Heunggongvirae</taxon>
        <taxon>Uroviricota</taxon>
        <taxon>Caudoviricetes</taxon>
        <taxon>Svunavirus</taxon>
        <taxon>Svunavirus GBSV1</taxon>
    </lineage>
</organism>
<dbReference type="InterPro" id="IPR053162">
    <property type="entry name" value="DnaD"/>
</dbReference>
<evidence type="ECO:0000313" key="3">
    <source>
        <dbReference type="EMBL" id="ABK63794.1"/>
    </source>
</evidence>
<name>A0T2N5_9CAUD</name>
<sequence length="288" mass="33604">MTIYRIEKKENYVVLDKGFLHDRELSWQAKGLLAFMLSMPNDWVFNMKDLQNRSKNGRDATYRIMKELIEAGYVTRVENRDGGKFGKVEYVVHEVKQSPHTESPDTVPPCTENPYPGNPYPGNPYPENPPLLNNNNTNYKNTNNDDDNKDRPKTNSLNAFRFYEENFQPTLSSVDIEILNYWLDRFPEEIVLCAMRKALEQNVRSIKYIDRILANWEMQKVQTLEDVARLDRQYELEKQARQKRGGVVNGSVHQHRGSDGRSTKEDERISHYEPGKWDDVDISLDGLL</sequence>
<dbReference type="SUPFAM" id="SSF158499">
    <property type="entry name" value="DnaD domain-like"/>
    <property type="match status" value="1"/>
</dbReference>
<dbReference type="PANTHER" id="PTHR37293:SF9">
    <property type="entry name" value="PHI ETA ORF 22-LIKE PROTEIN"/>
    <property type="match status" value="1"/>
</dbReference>
<accession>A0T2N5</accession>
<dbReference type="InterPro" id="IPR034829">
    <property type="entry name" value="DnaD-like_sf"/>
</dbReference>
<dbReference type="InterPro" id="IPR006343">
    <property type="entry name" value="DnaB/C_C"/>
</dbReference>
<reference evidence="3" key="1">
    <citation type="submission" date="2006-10" db="EMBL/GenBank/DDBJ databases">
        <title>Characterization of a novel non-specific nuclease from thermophilic bacteriophage GBSV1.</title>
        <authorList>
            <person name="Song Q."/>
            <person name="Zhang X."/>
        </authorList>
    </citation>
    <scope>NUCLEOTIDE SEQUENCE</scope>
</reference>
<feature type="region of interest" description="Disordered" evidence="1">
    <location>
        <begin position="96"/>
        <end position="154"/>
    </location>
</feature>
<feature type="compositionally biased region" description="Pro residues" evidence="1">
    <location>
        <begin position="116"/>
        <end position="129"/>
    </location>
</feature>
<dbReference type="Pfam" id="PF07261">
    <property type="entry name" value="DnaB_2"/>
    <property type="match status" value="1"/>
</dbReference>
<feature type="compositionally biased region" description="Low complexity" evidence="1">
    <location>
        <begin position="130"/>
        <end position="142"/>
    </location>
</feature>
<dbReference type="PANTHER" id="PTHR37293">
    <property type="entry name" value="PHAGE REPLICATION PROTEIN-RELATED"/>
    <property type="match status" value="1"/>
</dbReference>
<feature type="compositionally biased region" description="Basic and acidic residues" evidence="1">
    <location>
        <begin position="256"/>
        <end position="270"/>
    </location>
</feature>
<dbReference type="NCBIfam" id="TIGR01446">
    <property type="entry name" value="DnaD_dom"/>
    <property type="match status" value="1"/>
</dbReference>
<evidence type="ECO:0000259" key="2">
    <source>
        <dbReference type="Pfam" id="PF07261"/>
    </source>
</evidence>
<proteinExistence type="predicted"/>
<feature type="domain" description="DnaB/C C-terminal" evidence="2">
    <location>
        <begin position="160"/>
        <end position="227"/>
    </location>
</feature>
<dbReference type="Gene3D" id="1.10.10.630">
    <property type="entry name" value="DnaD domain-like"/>
    <property type="match status" value="1"/>
</dbReference>